<evidence type="ECO:0000256" key="1">
    <source>
        <dbReference type="SAM" id="MobiDB-lite"/>
    </source>
</evidence>
<dbReference type="Proteomes" id="UP000001449">
    <property type="component" value="Chromosome 13"/>
</dbReference>
<sequence>MNYLVSFGKPKPSIKVHSNQEVAKTSFAAASSTQPFPLSLRASESILKRFDSLECRPQPQSRRASSNSSVYQLAQARRYSIDEAEGIAAEIVNGYSPPGPSVSLPEVVKERKPLSISAAIVQRRASERALSLGMCRYSKNLEKYHVLRDYQVSPSSLPPKRRESVTFAEDVCFANCTNLSGGVPRRRRSESVTAAGTAPSSSSLSGMSCTRRASESQLVDAMSSRRVRFATISELAIVERPSPEEITNKWYSREEKLGFHRRLSADRKAMAFTLTFVPADKRSEDMLYECIGLEASLSADITHSWERKREHRVSVLSRQSSCSDEELSQLAQESSEWAVERAANIAQQNFVFGS</sequence>
<dbReference type="KEGG" id="tps:THAPSDRAFT_9282"/>
<dbReference type="PaxDb" id="35128-Thaps9282"/>
<feature type="compositionally biased region" description="Polar residues" evidence="1">
    <location>
        <begin position="191"/>
        <end position="208"/>
    </location>
</feature>
<protein>
    <submittedName>
        <fullName evidence="2">Uncharacterized protein</fullName>
    </submittedName>
</protein>
<organism evidence="2 3">
    <name type="scientific">Thalassiosira pseudonana</name>
    <name type="common">Marine diatom</name>
    <name type="synonym">Cyclotella nana</name>
    <dbReference type="NCBI Taxonomy" id="35128"/>
    <lineage>
        <taxon>Eukaryota</taxon>
        <taxon>Sar</taxon>
        <taxon>Stramenopiles</taxon>
        <taxon>Ochrophyta</taxon>
        <taxon>Bacillariophyta</taxon>
        <taxon>Coscinodiscophyceae</taxon>
        <taxon>Thalassiosirophycidae</taxon>
        <taxon>Thalassiosirales</taxon>
        <taxon>Thalassiosiraceae</taxon>
        <taxon>Thalassiosira</taxon>
    </lineage>
</organism>
<reference evidence="2 3" key="2">
    <citation type="journal article" date="2008" name="Nature">
        <title>The Phaeodactylum genome reveals the evolutionary history of diatom genomes.</title>
        <authorList>
            <person name="Bowler C."/>
            <person name="Allen A.E."/>
            <person name="Badger J.H."/>
            <person name="Grimwood J."/>
            <person name="Jabbari K."/>
            <person name="Kuo A."/>
            <person name="Maheswari U."/>
            <person name="Martens C."/>
            <person name="Maumus F."/>
            <person name="Otillar R.P."/>
            <person name="Rayko E."/>
            <person name="Salamov A."/>
            <person name="Vandepoele K."/>
            <person name="Beszteri B."/>
            <person name="Gruber A."/>
            <person name="Heijde M."/>
            <person name="Katinka M."/>
            <person name="Mock T."/>
            <person name="Valentin K."/>
            <person name="Verret F."/>
            <person name="Berges J.A."/>
            <person name="Brownlee C."/>
            <person name="Cadoret J.P."/>
            <person name="Chiovitti A."/>
            <person name="Choi C.J."/>
            <person name="Coesel S."/>
            <person name="De Martino A."/>
            <person name="Detter J.C."/>
            <person name="Durkin C."/>
            <person name="Falciatore A."/>
            <person name="Fournet J."/>
            <person name="Haruta M."/>
            <person name="Huysman M.J."/>
            <person name="Jenkins B.D."/>
            <person name="Jiroutova K."/>
            <person name="Jorgensen R.E."/>
            <person name="Joubert Y."/>
            <person name="Kaplan A."/>
            <person name="Kroger N."/>
            <person name="Kroth P.G."/>
            <person name="La Roche J."/>
            <person name="Lindquist E."/>
            <person name="Lommer M."/>
            <person name="Martin-Jezequel V."/>
            <person name="Lopez P.J."/>
            <person name="Lucas S."/>
            <person name="Mangogna M."/>
            <person name="McGinnis K."/>
            <person name="Medlin L.K."/>
            <person name="Montsant A."/>
            <person name="Oudot-Le Secq M.P."/>
            <person name="Napoli C."/>
            <person name="Obornik M."/>
            <person name="Parker M.S."/>
            <person name="Petit J.L."/>
            <person name="Porcel B.M."/>
            <person name="Poulsen N."/>
            <person name="Robison M."/>
            <person name="Rychlewski L."/>
            <person name="Rynearson T.A."/>
            <person name="Schmutz J."/>
            <person name="Shapiro H."/>
            <person name="Siaut M."/>
            <person name="Stanley M."/>
            <person name="Sussman M.R."/>
            <person name="Taylor A.R."/>
            <person name="Vardi A."/>
            <person name="von Dassow P."/>
            <person name="Vyverman W."/>
            <person name="Willis A."/>
            <person name="Wyrwicz L.S."/>
            <person name="Rokhsar D.S."/>
            <person name="Weissenbach J."/>
            <person name="Armbrust E.V."/>
            <person name="Green B.R."/>
            <person name="Van de Peer Y."/>
            <person name="Grigoriev I.V."/>
        </authorList>
    </citation>
    <scope>NUCLEOTIDE SEQUENCE [LARGE SCALE GENOMIC DNA]</scope>
    <source>
        <strain evidence="2 3">CCMP1335</strain>
    </source>
</reference>
<dbReference type="GeneID" id="7450539"/>
<accession>B8CAV9</accession>
<feature type="region of interest" description="Disordered" evidence="1">
    <location>
        <begin position="183"/>
        <end position="209"/>
    </location>
</feature>
<dbReference type="RefSeq" id="XP_002293288.1">
    <property type="nucleotide sequence ID" value="XM_002293252.1"/>
</dbReference>
<gene>
    <name evidence="2" type="ORF">THAPSDRAFT_9282</name>
</gene>
<evidence type="ECO:0000313" key="3">
    <source>
        <dbReference type="Proteomes" id="UP000001449"/>
    </source>
</evidence>
<keyword evidence="3" id="KW-1185">Reference proteome</keyword>
<name>B8CAV9_THAPS</name>
<dbReference type="HOGENOM" id="CLU_784113_0_0_1"/>
<dbReference type="AlphaFoldDB" id="B8CAV9"/>
<proteinExistence type="predicted"/>
<dbReference type="EMBL" id="CM000648">
    <property type="protein sequence ID" value="EED89024.1"/>
    <property type="molecule type" value="Genomic_DNA"/>
</dbReference>
<dbReference type="InParanoid" id="B8CAV9"/>
<evidence type="ECO:0000313" key="2">
    <source>
        <dbReference type="EMBL" id="EED89024.1"/>
    </source>
</evidence>
<reference evidence="2 3" key="1">
    <citation type="journal article" date="2004" name="Science">
        <title>The genome of the diatom Thalassiosira pseudonana: ecology, evolution, and metabolism.</title>
        <authorList>
            <person name="Armbrust E.V."/>
            <person name="Berges J.A."/>
            <person name="Bowler C."/>
            <person name="Green B.R."/>
            <person name="Martinez D."/>
            <person name="Putnam N.H."/>
            <person name="Zhou S."/>
            <person name="Allen A.E."/>
            <person name="Apt K.E."/>
            <person name="Bechner M."/>
            <person name="Brzezinski M.A."/>
            <person name="Chaal B.K."/>
            <person name="Chiovitti A."/>
            <person name="Davis A.K."/>
            <person name="Demarest M.S."/>
            <person name="Detter J.C."/>
            <person name="Glavina T."/>
            <person name="Goodstein D."/>
            <person name="Hadi M.Z."/>
            <person name="Hellsten U."/>
            <person name="Hildebrand M."/>
            <person name="Jenkins B.D."/>
            <person name="Jurka J."/>
            <person name="Kapitonov V.V."/>
            <person name="Kroger N."/>
            <person name="Lau W.W."/>
            <person name="Lane T.W."/>
            <person name="Larimer F.W."/>
            <person name="Lippmeier J.C."/>
            <person name="Lucas S."/>
            <person name="Medina M."/>
            <person name="Montsant A."/>
            <person name="Obornik M."/>
            <person name="Parker M.S."/>
            <person name="Palenik B."/>
            <person name="Pazour G.J."/>
            <person name="Richardson P.M."/>
            <person name="Rynearson T.A."/>
            <person name="Saito M.A."/>
            <person name="Schwartz D.C."/>
            <person name="Thamatrakoln K."/>
            <person name="Valentin K."/>
            <person name="Vardi A."/>
            <person name="Wilkerson F.P."/>
            <person name="Rokhsar D.S."/>
        </authorList>
    </citation>
    <scope>NUCLEOTIDE SEQUENCE [LARGE SCALE GENOMIC DNA]</scope>
    <source>
        <strain evidence="2 3">CCMP1335</strain>
    </source>
</reference>